<reference evidence="4" key="1">
    <citation type="submission" date="2022-08" db="EMBL/GenBank/DDBJ databases">
        <title>Genome analysis of Corynebacteriales strain.</title>
        <authorList>
            <person name="Lee S.D."/>
        </authorList>
    </citation>
    <scope>NUCLEOTIDE SEQUENCE</scope>
    <source>
        <strain evidence="4">D3-21</strain>
    </source>
</reference>
<evidence type="ECO:0000259" key="3">
    <source>
        <dbReference type="PROSITE" id="PS50977"/>
    </source>
</evidence>
<dbReference type="SUPFAM" id="SSF46689">
    <property type="entry name" value="Homeodomain-like"/>
    <property type="match status" value="2"/>
</dbReference>
<feature type="DNA-binding region" description="H-T-H motif" evidence="2">
    <location>
        <begin position="37"/>
        <end position="56"/>
    </location>
</feature>
<dbReference type="Proteomes" id="UP001152755">
    <property type="component" value="Unassembled WGS sequence"/>
</dbReference>
<dbReference type="AlphaFoldDB" id="A0A9X4RHX6"/>
<dbReference type="PANTHER" id="PTHR30055">
    <property type="entry name" value="HTH-TYPE TRANSCRIPTIONAL REGULATOR RUTR"/>
    <property type="match status" value="1"/>
</dbReference>
<keyword evidence="5" id="KW-1185">Reference proteome</keyword>
<sequence>MPESVQVSPRKRPKNRRAQIAAVAAAAFSERGYHAVGVDDIAAAVGISGPALYRHFPNKYALFQHAARSLVDALVSATDDSTRTADSATGRLDELLTAIISTTLTNRTTGGLYRWEGRYLAAEDRATIRSQLEIVNRRIGSELSALRPELADRDVIMLSAATLSVIGSITAHRAPLPAKRIEDVLRGAAWSVLRCELPPAAACPPQDAPPPQAGLAMASKREALLHEAMTLFDRRGYHEVSIEEIAAAAGMNASGVYRHFAGKSDLLAAAFHRASDRLTVAVGSALAESQTPEQALPALVEIYVRLSFAQRELLSVYFAEIGNLPPDQRRELHKMQRLNIEEWVHLLTQLRPETPAAESRYLVHAAFALVLDIGRLVRFDASAPTRRRVQQLMMATLLGS</sequence>
<dbReference type="InterPro" id="IPR001647">
    <property type="entry name" value="HTH_TetR"/>
</dbReference>
<dbReference type="InterPro" id="IPR050109">
    <property type="entry name" value="HTH-type_TetR-like_transc_reg"/>
</dbReference>
<comment type="caution">
    <text evidence="4">The sequence shown here is derived from an EMBL/GenBank/DDBJ whole genome shotgun (WGS) entry which is preliminary data.</text>
</comment>
<dbReference type="PANTHER" id="PTHR30055:SF237">
    <property type="entry name" value="TRANSCRIPTIONAL REPRESSOR MCE3R"/>
    <property type="match status" value="1"/>
</dbReference>
<feature type="domain" description="HTH tetR-type" evidence="3">
    <location>
        <begin position="14"/>
        <end position="74"/>
    </location>
</feature>
<protein>
    <submittedName>
        <fullName evidence="4">TetR/AcrR family transcriptional regulator</fullName>
    </submittedName>
</protein>
<gene>
    <name evidence="4" type="ORF">NVS88_13455</name>
</gene>
<feature type="domain" description="HTH tetR-type" evidence="3">
    <location>
        <begin position="218"/>
        <end position="278"/>
    </location>
</feature>
<dbReference type="RefSeq" id="WP_277829997.1">
    <property type="nucleotide sequence ID" value="NZ_JAAIVF010000001.1"/>
</dbReference>
<name>A0A9X4RHX6_9ACTN</name>
<evidence type="ECO:0000313" key="5">
    <source>
        <dbReference type="Proteomes" id="UP001152755"/>
    </source>
</evidence>
<dbReference type="PROSITE" id="PS50977">
    <property type="entry name" value="HTH_TETR_2"/>
    <property type="match status" value="2"/>
</dbReference>
<feature type="DNA-binding region" description="H-T-H motif" evidence="2">
    <location>
        <begin position="241"/>
        <end position="260"/>
    </location>
</feature>
<dbReference type="Pfam" id="PF00440">
    <property type="entry name" value="TetR_N"/>
    <property type="match status" value="2"/>
</dbReference>
<proteinExistence type="predicted"/>
<accession>A0A9X4RHX6</accession>
<dbReference type="PRINTS" id="PR00455">
    <property type="entry name" value="HTHTETR"/>
</dbReference>
<evidence type="ECO:0000256" key="2">
    <source>
        <dbReference type="PROSITE-ProRule" id="PRU00335"/>
    </source>
</evidence>
<dbReference type="Gene3D" id="1.10.357.10">
    <property type="entry name" value="Tetracycline Repressor, domain 2"/>
    <property type="match status" value="2"/>
</dbReference>
<dbReference type="InterPro" id="IPR009057">
    <property type="entry name" value="Homeodomain-like_sf"/>
</dbReference>
<dbReference type="GO" id="GO:0003700">
    <property type="term" value="F:DNA-binding transcription factor activity"/>
    <property type="evidence" value="ECO:0007669"/>
    <property type="project" value="TreeGrafter"/>
</dbReference>
<evidence type="ECO:0000256" key="1">
    <source>
        <dbReference type="ARBA" id="ARBA00023125"/>
    </source>
</evidence>
<organism evidence="4 5">
    <name type="scientific">Speluncibacter jeojiensis</name>
    <dbReference type="NCBI Taxonomy" id="2710754"/>
    <lineage>
        <taxon>Bacteria</taxon>
        <taxon>Bacillati</taxon>
        <taxon>Actinomycetota</taxon>
        <taxon>Actinomycetes</taxon>
        <taxon>Mycobacteriales</taxon>
        <taxon>Speluncibacteraceae</taxon>
        <taxon>Speluncibacter</taxon>
    </lineage>
</organism>
<dbReference type="GO" id="GO:0000976">
    <property type="term" value="F:transcription cis-regulatory region binding"/>
    <property type="evidence" value="ECO:0007669"/>
    <property type="project" value="TreeGrafter"/>
</dbReference>
<evidence type="ECO:0000313" key="4">
    <source>
        <dbReference type="EMBL" id="MDG3015561.1"/>
    </source>
</evidence>
<dbReference type="EMBL" id="JANRHA010000008">
    <property type="protein sequence ID" value="MDG3015561.1"/>
    <property type="molecule type" value="Genomic_DNA"/>
</dbReference>
<keyword evidence="1 2" id="KW-0238">DNA-binding</keyword>
<dbReference type="Gene3D" id="1.10.10.60">
    <property type="entry name" value="Homeodomain-like"/>
    <property type="match status" value="2"/>
</dbReference>